<evidence type="ECO:0000313" key="2">
    <source>
        <dbReference type="Proteomes" id="UP000660339"/>
    </source>
</evidence>
<dbReference type="Proteomes" id="UP000660339">
    <property type="component" value="Unassembled WGS sequence"/>
</dbReference>
<comment type="caution">
    <text evidence="1">The sequence shown here is derived from an EMBL/GenBank/DDBJ whole genome shotgun (WGS) entry which is preliminary data.</text>
</comment>
<dbReference type="RefSeq" id="WP_166377855.1">
    <property type="nucleotide sequence ID" value="NZ_BAAATT010000007.1"/>
</dbReference>
<reference evidence="1" key="1">
    <citation type="submission" date="2021-01" db="EMBL/GenBank/DDBJ databases">
        <title>Whole genome shotgun sequence of Catellatospora methionotrophica NBRC 14553.</title>
        <authorList>
            <person name="Komaki H."/>
            <person name="Tamura T."/>
        </authorList>
    </citation>
    <scope>NUCLEOTIDE SEQUENCE</scope>
    <source>
        <strain evidence="1">NBRC 14553</strain>
    </source>
</reference>
<evidence type="ECO:0000313" key="1">
    <source>
        <dbReference type="EMBL" id="GIG14522.1"/>
    </source>
</evidence>
<dbReference type="EMBL" id="BONJ01000014">
    <property type="protein sequence ID" value="GIG14522.1"/>
    <property type="molecule type" value="Genomic_DNA"/>
</dbReference>
<organism evidence="1 2">
    <name type="scientific">Catellatospora methionotrophica</name>
    <dbReference type="NCBI Taxonomy" id="121620"/>
    <lineage>
        <taxon>Bacteria</taxon>
        <taxon>Bacillati</taxon>
        <taxon>Actinomycetota</taxon>
        <taxon>Actinomycetes</taxon>
        <taxon>Micromonosporales</taxon>
        <taxon>Micromonosporaceae</taxon>
        <taxon>Catellatospora</taxon>
    </lineage>
</organism>
<name>A0A8J3PET8_9ACTN</name>
<dbReference type="AlphaFoldDB" id="A0A8J3PET8"/>
<sequence length="1104" mass="119999">MTSARALLHSIGKLSYPQRMRLLARHARQLEGTPQLGTLVAEVGRGDSFARDMAVFLAGTARDVEALRPFLADADDAIRARAVKSWLNSGRVDHEEVALLMDDAPYAIRQVVYTHLRRKRSRRRTPGLADVLVDRVASRFGSGEASRLLPACAPQTVARLLPELGMGSAWHATAVAHPEQALAEARRQLARLPESQRTSWWGWVGFGVFGAAREHPLAVLDLLAEYAPATTLPGHSTAHARLARAYPQRFLDLLLDRGRAQCMRRAPLSRALLQALSVLPDDQIIRLAVRLREAGRLPELLTRLAPSRRSEIFDGAYAGVDRDQATVADALLEVLPWQRRVAEARRMLALERVQSTADQVRLTAFLPWEQAQPTLLTATRSPVADERAYAYENIVRCAARSAEPGVVTEAARLLERLRNEQDPVRSRALAALAAVPTRLIEAAAVDTLTTVFADALAARDASGATRSAVARVALGVLATHADDAALSQPALLWLEALFGDDRLPHLGRFELRRGQEQQAFAAVREWIANGVRRNRYALLLRFTAALGRRAYHLPELQELLRVTIRDGRPSSVVRDAVELWLADPAHRDTRVEEVLRGDPSTIALYPVWQIVSARRTDLLDLAFGTRAPAGAFIAKGPRWVPGHAGHVRRWLPHHRARYVELLGKVAADAGASVNARCAAIRSAAVVPDLGWAAVQRWHGSPDVALAEAALGALPWTDRPADALPLLMAHTGDDRARVAVYAMRRAARFVPASRLGEIVAAALAGPLKVTSRKEIARLAADFGVPQASSIVYAEWRRPDAHRDVRAALVGVARQRPDEPDAWRILTGAVESGEYASIVAVGAAQPMLLPDSARTRYASLILAGCRSTDPKAAEHAWACVPMWAPWAADLDSAIMAGLLDLSPTGPARYAIAALVTLLRAGAGYTTLGDALHRLVDLDRADPGDDPERDRIPLRHAQSLLSAVASAVRGDPSGFDLDAAADAARHAADHDPLLVEAVRLLVEVTGEDGIIEACDRLTDRPAAAASVAEDIRAAALRRDWTRERAPRLARRLRDRGDLAGGLAAAALCRLGVSVGFAEPYRGLVRSLRTHPVPDVRDAAHAVRLSDR</sequence>
<accession>A0A8J3PET8</accession>
<gene>
    <name evidence="1" type="ORF">Cme02nite_28540</name>
</gene>
<protein>
    <submittedName>
        <fullName evidence="1">Uncharacterized protein</fullName>
    </submittedName>
</protein>
<proteinExistence type="predicted"/>
<keyword evidence="2" id="KW-1185">Reference proteome</keyword>